<geneLocation type="plasmid" evidence="4 5">
    <name>unnamed1</name>
</geneLocation>
<dbReference type="RefSeq" id="WP_077591292.1">
    <property type="nucleotide sequence ID" value="NZ_CP019641.1"/>
</dbReference>
<dbReference type="GO" id="GO:0016787">
    <property type="term" value="F:hydrolase activity"/>
    <property type="evidence" value="ECO:0007669"/>
    <property type="project" value="UniProtKB-KW"/>
</dbReference>
<dbReference type="KEGG" id="pmar:B0X71_19930"/>
<evidence type="ECO:0000313" key="4">
    <source>
        <dbReference type="EMBL" id="AQQ55434.1"/>
    </source>
</evidence>
<dbReference type="Gene3D" id="2.40.260.10">
    <property type="entry name" value="Sortase"/>
    <property type="match status" value="1"/>
</dbReference>
<dbReference type="NCBIfam" id="TIGR01076">
    <property type="entry name" value="sortase_fam"/>
    <property type="match status" value="1"/>
</dbReference>
<dbReference type="InterPro" id="IPR041999">
    <property type="entry name" value="Sortase_D_1"/>
</dbReference>
<evidence type="ECO:0000256" key="2">
    <source>
        <dbReference type="PIRSR" id="PIRSR605754-1"/>
    </source>
</evidence>
<feature type="active site" description="Proton donor/acceptor" evidence="2">
    <location>
        <position position="142"/>
    </location>
</feature>
<evidence type="ECO:0000313" key="5">
    <source>
        <dbReference type="Proteomes" id="UP000188184"/>
    </source>
</evidence>
<dbReference type="InterPro" id="IPR053525">
    <property type="entry name" value="Sortase_D"/>
</dbReference>
<gene>
    <name evidence="4" type="ORF">B0X71_19930</name>
</gene>
<dbReference type="InterPro" id="IPR023365">
    <property type="entry name" value="Sortase_dom-sf"/>
</dbReference>
<keyword evidence="5" id="KW-1185">Reference proteome</keyword>
<name>A0A1Q2L4Z1_9BACL</name>
<evidence type="ECO:0000256" key="3">
    <source>
        <dbReference type="SAM" id="Phobius"/>
    </source>
</evidence>
<dbReference type="CDD" id="cd05828">
    <property type="entry name" value="Sortase_D_1"/>
    <property type="match status" value="1"/>
</dbReference>
<accession>A0A1Q2L4Z1</accession>
<feature type="transmembrane region" description="Helical" evidence="3">
    <location>
        <begin position="7"/>
        <end position="25"/>
    </location>
</feature>
<keyword evidence="3" id="KW-0812">Transmembrane</keyword>
<evidence type="ECO:0008006" key="6">
    <source>
        <dbReference type="Google" id="ProtNLM"/>
    </source>
</evidence>
<reference evidence="4 5" key="1">
    <citation type="submission" date="2017-02" db="EMBL/GenBank/DDBJ databases">
        <title>The complete genomic sequence of a novel cold adapted crude oil-degrading bacterium Planococcus qaidamina Y42.</title>
        <authorList>
            <person name="Yang R."/>
        </authorList>
    </citation>
    <scope>NUCLEOTIDE SEQUENCE [LARGE SCALE GENOMIC DNA]</scope>
    <source>
        <strain evidence="4 5">Y42</strain>
        <plasmid evidence="4 5">unnamed1</plasmid>
    </source>
</reference>
<dbReference type="Pfam" id="PF04203">
    <property type="entry name" value="Sortase"/>
    <property type="match status" value="1"/>
</dbReference>
<evidence type="ECO:0000256" key="1">
    <source>
        <dbReference type="ARBA" id="ARBA00022801"/>
    </source>
</evidence>
<proteinExistence type="predicted"/>
<keyword evidence="3" id="KW-1133">Transmembrane helix</keyword>
<keyword evidence="3" id="KW-0472">Membrane</keyword>
<dbReference type="OrthoDB" id="165822at2"/>
<organism evidence="4 5">
    <name type="scientific">Planococcus lenghuensis</name>
    <dbReference type="NCBI Taxonomy" id="2213202"/>
    <lineage>
        <taxon>Bacteria</taxon>
        <taxon>Bacillati</taxon>
        <taxon>Bacillota</taxon>
        <taxon>Bacilli</taxon>
        <taxon>Bacillales</taxon>
        <taxon>Caryophanaceae</taxon>
        <taxon>Planococcus</taxon>
    </lineage>
</organism>
<keyword evidence="1" id="KW-0378">Hydrolase</keyword>
<feature type="active site" description="Acyl-thioester intermediate" evidence="2">
    <location>
        <position position="199"/>
    </location>
</feature>
<dbReference type="SUPFAM" id="SSF63817">
    <property type="entry name" value="Sortase"/>
    <property type="match status" value="1"/>
</dbReference>
<sequence length="225" mass="25868">MLRQAGILFVILGICLIGWNGYGWWDQTSAVTIDKEQAQSIDEKWNDRTQEATLLPPMEEGDDPVKPTETVEQKEVEQEEYLKTPSYEQGDEIGQLTIPKMGKIFPIHWGTDQQTLQKGVGVYDSSFTTLPNERRHTALAGHRDTVFIGLDQLAEGDRLYLEVEEKKYEYQIRDIWITDAEDRTVIVEKEKPTLTLTTCYPFDFIGSAPDRYIIQAELIKVEEVH</sequence>
<dbReference type="Proteomes" id="UP000188184">
    <property type="component" value="Plasmid unnamed1"/>
</dbReference>
<dbReference type="NCBIfam" id="NF033746">
    <property type="entry name" value="class_D_sortase"/>
    <property type="match status" value="1"/>
</dbReference>
<dbReference type="AlphaFoldDB" id="A0A1Q2L4Z1"/>
<protein>
    <recommendedName>
        <fullName evidence="6">Class D sortase</fullName>
    </recommendedName>
</protein>
<keyword evidence="4" id="KW-0614">Plasmid</keyword>
<dbReference type="EMBL" id="CP019641">
    <property type="protein sequence ID" value="AQQ55434.1"/>
    <property type="molecule type" value="Genomic_DNA"/>
</dbReference>
<dbReference type="InterPro" id="IPR005754">
    <property type="entry name" value="Sortase"/>
</dbReference>